<dbReference type="PANTHER" id="PTHR22911:SF6">
    <property type="entry name" value="SOLUTE CARRIER FAMILY 35 MEMBER G1"/>
    <property type="match status" value="1"/>
</dbReference>
<evidence type="ECO:0000256" key="3">
    <source>
        <dbReference type="ARBA" id="ARBA00022692"/>
    </source>
</evidence>
<reference evidence="8 9" key="1">
    <citation type="submission" date="2021-03" db="EMBL/GenBank/DDBJ databases">
        <title>Five novel Rahnella species.</title>
        <authorList>
            <person name="Brady C."/>
            <person name="Asselin J."/>
            <person name="Beer S."/>
            <person name="Bruberg M.B."/>
            <person name="Crampton B."/>
            <person name="Venter S."/>
            <person name="Arnold D."/>
            <person name="Denman S."/>
        </authorList>
    </citation>
    <scope>NUCLEOTIDE SEQUENCE [LARGE SCALE GENOMIC DNA]</scope>
    <source>
        <strain evidence="8 9">L72c</strain>
    </source>
</reference>
<feature type="transmembrane region" description="Helical" evidence="6">
    <location>
        <begin position="157"/>
        <end position="179"/>
    </location>
</feature>
<organism evidence="8 9">
    <name type="scientific">Rahnella perminowiae</name>
    <dbReference type="NCBI Taxonomy" id="2816244"/>
    <lineage>
        <taxon>Bacteria</taxon>
        <taxon>Pseudomonadati</taxon>
        <taxon>Pseudomonadota</taxon>
        <taxon>Gammaproteobacteria</taxon>
        <taxon>Enterobacterales</taxon>
        <taxon>Yersiniaceae</taxon>
        <taxon>Rahnella</taxon>
    </lineage>
</organism>
<feature type="transmembrane region" description="Helical" evidence="6">
    <location>
        <begin position="132"/>
        <end position="151"/>
    </location>
</feature>
<keyword evidence="4 6" id="KW-1133">Transmembrane helix</keyword>
<feature type="transmembrane region" description="Helical" evidence="6">
    <location>
        <begin position="44"/>
        <end position="64"/>
    </location>
</feature>
<protein>
    <submittedName>
        <fullName evidence="8">DMT family transporter</fullName>
    </submittedName>
</protein>
<evidence type="ECO:0000259" key="7">
    <source>
        <dbReference type="Pfam" id="PF00892"/>
    </source>
</evidence>
<comment type="caution">
    <text evidence="8">The sequence shown here is derived from an EMBL/GenBank/DDBJ whole genome shotgun (WGS) entry which is preliminary data.</text>
</comment>
<evidence type="ECO:0000256" key="1">
    <source>
        <dbReference type="ARBA" id="ARBA00004141"/>
    </source>
</evidence>
<dbReference type="Pfam" id="PF00892">
    <property type="entry name" value="EamA"/>
    <property type="match status" value="2"/>
</dbReference>
<name>A0ABS6KVS7_9GAMM</name>
<feature type="transmembrane region" description="Helical" evidence="6">
    <location>
        <begin position="80"/>
        <end position="98"/>
    </location>
</feature>
<sequence length="292" mass="32300">MTSNINDVNKAQSPVKGFSLYALSIFMLSVTDASAKWLTTGYPIGEIVFFRSIFSFLPLLFVAYKGRITLTYKSQNYKANILRAIVVVFTAVTFFISVKHLPLANATVLSLSNPFFMTLLGLLILKEKVSNLHWFFIFVGFLGVIISVGGLSSGSILYSFIGIISAFLYAIGGIVTRYLSRTDSAITIALYTTSFLLLFSIFTIDYNWRMPNSYDLVIFFVMGLTGGLCNYIATSALSSIDVAKVAPLEYTIIIWAAFFGFFFFNETPNLYTIIGSIMIIASGIAHIHSTKS</sequence>
<evidence type="ECO:0000256" key="4">
    <source>
        <dbReference type="ARBA" id="ARBA00022989"/>
    </source>
</evidence>
<comment type="subcellular location">
    <subcellularLocation>
        <location evidence="1">Membrane</location>
        <topology evidence="1">Multi-pass membrane protein</topology>
    </subcellularLocation>
</comment>
<evidence type="ECO:0000256" key="5">
    <source>
        <dbReference type="ARBA" id="ARBA00023136"/>
    </source>
</evidence>
<keyword evidence="5 6" id="KW-0472">Membrane</keyword>
<dbReference type="EMBL" id="JAFMOU010000056">
    <property type="protein sequence ID" value="MBU9833723.1"/>
    <property type="molecule type" value="Genomic_DNA"/>
</dbReference>
<feature type="transmembrane region" description="Helical" evidence="6">
    <location>
        <begin position="270"/>
        <end position="287"/>
    </location>
</feature>
<feature type="transmembrane region" description="Helical" evidence="6">
    <location>
        <begin position="216"/>
        <end position="233"/>
    </location>
</feature>
<keyword evidence="3 6" id="KW-0812">Transmembrane</keyword>
<feature type="transmembrane region" description="Helical" evidence="6">
    <location>
        <begin position="104"/>
        <end position="125"/>
    </location>
</feature>
<feature type="transmembrane region" description="Helical" evidence="6">
    <location>
        <begin position="20"/>
        <end position="38"/>
    </location>
</feature>
<dbReference type="PANTHER" id="PTHR22911">
    <property type="entry name" value="ACYL-MALONYL CONDENSING ENZYME-RELATED"/>
    <property type="match status" value="1"/>
</dbReference>
<comment type="similarity">
    <text evidence="2">Belongs to the EamA transporter family.</text>
</comment>
<dbReference type="RefSeq" id="WP_217137620.1">
    <property type="nucleotide sequence ID" value="NZ_JAFMOU010000056.1"/>
</dbReference>
<dbReference type="InterPro" id="IPR000620">
    <property type="entry name" value="EamA_dom"/>
</dbReference>
<evidence type="ECO:0000256" key="6">
    <source>
        <dbReference type="SAM" id="Phobius"/>
    </source>
</evidence>
<evidence type="ECO:0000256" key="2">
    <source>
        <dbReference type="ARBA" id="ARBA00007362"/>
    </source>
</evidence>
<feature type="transmembrane region" description="Helical" evidence="6">
    <location>
        <begin position="245"/>
        <end position="264"/>
    </location>
</feature>
<feature type="domain" description="EamA" evidence="7">
    <location>
        <begin position="17"/>
        <end position="148"/>
    </location>
</feature>
<gene>
    <name evidence="8" type="ORF">J1786_02610</name>
</gene>
<accession>A0ABS6KVS7</accession>
<feature type="domain" description="EamA" evidence="7">
    <location>
        <begin position="160"/>
        <end position="282"/>
    </location>
</feature>
<dbReference type="Proteomes" id="UP000699865">
    <property type="component" value="Unassembled WGS sequence"/>
</dbReference>
<evidence type="ECO:0000313" key="8">
    <source>
        <dbReference type="EMBL" id="MBU9833723.1"/>
    </source>
</evidence>
<evidence type="ECO:0000313" key="9">
    <source>
        <dbReference type="Proteomes" id="UP000699865"/>
    </source>
</evidence>
<proteinExistence type="inferred from homology"/>
<keyword evidence="9" id="KW-1185">Reference proteome</keyword>
<feature type="transmembrane region" description="Helical" evidence="6">
    <location>
        <begin position="186"/>
        <end position="204"/>
    </location>
</feature>